<accession>Q2S6V6</accession>
<dbReference type="KEGG" id="hch:HCH_07003"/>
<organism evidence="1 2">
    <name type="scientific">Hahella chejuensis (strain KCTC 2396)</name>
    <dbReference type="NCBI Taxonomy" id="349521"/>
    <lineage>
        <taxon>Bacteria</taxon>
        <taxon>Pseudomonadati</taxon>
        <taxon>Pseudomonadota</taxon>
        <taxon>Gammaproteobacteria</taxon>
        <taxon>Oceanospirillales</taxon>
        <taxon>Hahellaceae</taxon>
        <taxon>Hahella</taxon>
    </lineage>
</organism>
<proteinExistence type="predicted"/>
<dbReference type="STRING" id="349521.HCH_07003"/>
<dbReference type="HOGENOM" id="CLU_3153465_0_0_6"/>
<dbReference type="EMBL" id="CP000155">
    <property type="protein sequence ID" value="ABC33618.1"/>
    <property type="molecule type" value="Genomic_DNA"/>
</dbReference>
<gene>
    <name evidence="1" type="ordered locus">HCH_07003</name>
</gene>
<evidence type="ECO:0000313" key="2">
    <source>
        <dbReference type="Proteomes" id="UP000000238"/>
    </source>
</evidence>
<sequence length="48" mass="5371">MQVGRAGIFADKHTASSKTKSVLIPLQENVLRRFKRVSLLCAEDEAKQ</sequence>
<keyword evidence="2" id="KW-1185">Reference proteome</keyword>
<dbReference type="AlphaFoldDB" id="Q2S6V6"/>
<dbReference type="Proteomes" id="UP000000238">
    <property type="component" value="Chromosome"/>
</dbReference>
<name>Q2S6V6_HAHCH</name>
<protein>
    <submittedName>
        <fullName evidence="1">Uncharacterized protein</fullName>
    </submittedName>
</protein>
<evidence type="ECO:0000313" key="1">
    <source>
        <dbReference type="EMBL" id="ABC33618.1"/>
    </source>
</evidence>
<reference evidence="1 2" key="1">
    <citation type="journal article" date="2005" name="Nucleic Acids Res.">
        <title>Genomic blueprint of Hahella chejuensis, a marine microbe producing an algicidal agent.</title>
        <authorList>
            <person name="Jeong H."/>
            <person name="Yim J.H."/>
            <person name="Lee C."/>
            <person name="Choi S.-H."/>
            <person name="Park Y.K."/>
            <person name="Yoon S.H."/>
            <person name="Hur C.-G."/>
            <person name="Kang H.-Y."/>
            <person name="Kim D."/>
            <person name="Lee H.H."/>
            <person name="Park K.H."/>
            <person name="Park S.-H."/>
            <person name="Park H.-S."/>
            <person name="Lee H.K."/>
            <person name="Oh T.K."/>
            <person name="Kim J.F."/>
        </authorList>
    </citation>
    <scope>NUCLEOTIDE SEQUENCE [LARGE SCALE GENOMIC DNA]</scope>
    <source>
        <strain evidence="1 2">KCTC 2396</strain>
    </source>
</reference>